<evidence type="ECO:0000313" key="1">
    <source>
        <dbReference type="EMBL" id="AMS01239.1"/>
    </source>
</evidence>
<accession>A0A172JI68</accession>
<protein>
    <submittedName>
        <fullName evidence="1">Uncharacterized protein</fullName>
    </submittedName>
</protein>
<dbReference type="GeneID" id="29058873"/>
<organism evidence="1 2">
    <name type="scientific">Bacillus phage AR9</name>
    <dbReference type="NCBI Taxonomy" id="1815509"/>
    <lineage>
        <taxon>Viruses</taxon>
        <taxon>Duplodnaviria</taxon>
        <taxon>Heunggongvirae</taxon>
        <taxon>Uroviricota</taxon>
        <taxon>Caudoviricetes</taxon>
        <taxon>Takahashivirus</taxon>
        <taxon>Bacillus phage PBS1</taxon>
    </lineage>
</organism>
<sequence>MLAFQDQKEFRNHINDFTKRQEEIDELMIDITEYIKEYLCTNYIIGEKLVLVPDERKIDIYFLEEVDSLLMCSIDIFSMVITGYKIDPRLLKKHKKMIEKQYKDMHDAKKGLTKRLSFLKSIKLPIKKRYEQIERIEYEIIQTDIVIGYINDYIYFTNTRDDLVNQISYDIQINFNEENDKYPFLKFSREYEFLGS</sequence>
<dbReference type="RefSeq" id="YP_009283059.1">
    <property type="nucleotide sequence ID" value="NC_031039.1"/>
</dbReference>
<proteinExistence type="predicted"/>
<reference evidence="1 2" key="1">
    <citation type="journal article" date="2016" name="Virology">
        <title>The genome of AR9, a giant transducing Bacillus phage encoding two multisubunit RNA polymerases.</title>
        <authorList>
            <person name="Lavysh D."/>
            <person name="Sokolova M."/>
            <person name="Minakhin L."/>
            <person name="Yakunina M."/>
            <person name="Artamonova T."/>
            <person name="Kozyavkin S."/>
            <person name="Makarova K.S."/>
            <person name="Koonin E.V."/>
            <person name="Severinov K."/>
        </authorList>
    </citation>
    <scope>NUCLEOTIDE SEQUENCE [LARGE SCALE GENOMIC DNA]</scope>
</reference>
<name>A0A172JI68_BPPB1</name>
<dbReference type="Proteomes" id="UP000202618">
    <property type="component" value="Segment"/>
</dbReference>
<dbReference type="KEGG" id="vg:29058873"/>
<evidence type="ECO:0000313" key="2">
    <source>
        <dbReference type="Proteomes" id="UP000202618"/>
    </source>
</evidence>
<dbReference type="EMBL" id="KU878088">
    <property type="protein sequence ID" value="AMS01239.1"/>
    <property type="molecule type" value="Genomic_DNA"/>
</dbReference>
<gene>
    <name evidence="1" type="ORF">AR9_g155</name>
</gene>